<feature type="domain" description="FYVE-type" evidence="7">
    <location>
        <begin position="2440"/>
        <end position="2497"/>
    </location>
</feature>
<evidence type="ECO:0000256" key="2">
    <source>
        <dbReference type="ARBA" id="ARBA00022723"/>
    </source>
</evidence>
<keyword evidence="4" id="KW-0862">Zinc</keyword>
<keyword evidence="2" id="KW-0479">Metal-binding</keyword>
<dbReference type="PROSITE" id="PS50178">
    <property type="entry name" value="ZF_FYVE"/>
    <property type="match status" value="1"/>
</dbReference>
<proteinExistence type="predicted"/>
<keyword evidence="9" id="KW-1185">Reference proteome</keyword>
<dbReference type="SUPFAM" id="SSF57903">
    <property type="entry name" value="FYVE/PHD zinc finger"/>
    <property type="match status" value="1"/>
</dbReference>
<accession>A0A210R3B2</accession>
<name>A0A210R3B2_MIZYE</name>
<dbReference type="Pfam" id="PF01363">
    <property type="entry name" value="FYVE"/>
    <property type="match status" value="1"/>
</dbReference>
<dbReference type="OrthoDB" id="1936617at2759"/>
<feature type="region of interest" description="Disordered" evidence="6">
    <location>
        <begin position="2394"/>
        <end position="2418"/>
    </location>
</feature>
<dbReference type="InterPro" id="IPR011011">
    <property type="entry name" value="Znf_FYVE_PHD"/>
</dbReference>
<dbReference type="GO" id="GO:0000724">
    <property type="term" value="P:double-strand break repair via homologous recombination"/>
    <property type="evidence" value="ECO:0007669"/>
    <property type="project" value="InterPro"/>
</dbReference>
<feature type="compositionally biased region" description="Polar residues" evidence="6">
    <location>
        <begin position="681"/>
        <end position="693"/>
    </location>
</feature>
<dbReference type="PANTHER" id="PTHR46591:SF1">
    <property type="entry name" value="ZINC FINGER FYVE DOMAIN-CONTAINING PROTEIN 26"/>
    <property type="match status" value="1"/>
</dbReference>
<feature type="compositionally biased region" description="Basic and acidic residues" evidence="6">
    <location>
        <begin position="739"/>
        <end position="749"/>
    </location>
</feature>
<feature type="compositionally biased region" description="Low complexity" evidence="6">
    <location>
        <begin position="1287"/>
        <end position="1296"/>
    </location>
</feature>
<feature type="region of interest" description="Disordered" evidence="6">
    <location>
        <begin position="657"/>
        <end position="697"/>
    </location>
</feature>
<dbReference type="Gene3D" id="3.30.40.10">
    <property type="entry name" value="Zinc/RING finger domain, C3HC4 (zinc finger)"/>
    <property type="match status" value="1"/>
</dbReference>
<evidence type="ECO:0000256" key="3">
    <source>
        <dbReference type="ARBA" id="ARBA00022771"/>
    </source>
</evidence>
<evidence type="ECO:0000256" key="4">
    <source>
        <dbReference type="ARBA" id="ARBA00022833"/>
    </source>
</evidence>
<dbReference type="InterPro" id="IPR013083">
    <property type="entry name" value="Znf_RING/FYVE/PHD"/>
</dbReference>
<dbReference type="EMBL" id="NEDP02000680">
    <property type="protein sequence ID" value="OWF55424.1"/>
    <property type="molecule type" value="Genomic_DNA"/>
</dbReference>
<dbReference type="Pfam" id="PF25569">
    <property type="entry name" value="TPR_ZFYVE26"/>
    <property type="match status" value="1"/>
</dbReference>
<evidence type="ECO:0000313" key="9">
    <source>
        <dbReference type="Proteomes" id="UP000242188"/>
    </source>
</evidence>
<dbReference type="GO" id="GO:0032266">
    <property type="term" value="F:phosphatidylinositol-3-phosphate binding"/>
    <property type="evidence" value="ECO:0007669"/>
    <property type="project" value="InterPro"/>
</dbReference>
<feature type="compositionally biased region" description="Low complexity" evidence="6">
    <location>
        <begin position="948"/>
        <end position="959"/>
    </location>
</feature>
<feature type="region of interest" description="Disordered" evidence="6">
    <location>
        <begin position="727"/>
        <end position="749"/>
    </location>
</feature>
<dbReference type="InterPro" id="IPR000306">
    <property type="entry name" value="Znf_FYVE"/>
</dbReference>
<reference evidence="8 9" key="1">
    <citation type="journal article" date="2017" name="Nat. Ecol. Evol.">
        <title>Scallop genome provides insights into evolution of bilaterian karyotype and development.</title>
        <authorList>
            <person name="Wang S."/>
            <person name="Zhang J."/>
            <person name="Jiao W."/>
            <person name="Li J."/>
            <person name="Xun X."/>
            <person name="Sun Y."/>
            <person name="Guo X."/>
            <person name="Huan P."/>
            <person name="Dong B."/>
            <person name="Zhang L."/>
            <person name="Hu X."/>
            <person name="Sun X."/>
            <person name="Wang J."/>
            <person name="Zhao C."/>
            <person name="Wang Y."/>
            <person name="Wang D."/>
            <person name="Huang X."/>
            <person name="Wang R."/>
            <person name="Lv J."/>
            <person name="Li Y."/>
            <person name="Zhang Z."/>
            <person name="Liu B."/>
            <person name="Lu W."/>
            <person name="Hui Y."/>
            <person name="Liang J."/>
            <person name="Zhou Z."/>
            <person name="Hou R."/>
            <person name="Li X."/>
            <person name="Liu Y."/>
            <person name="Li H."/>
            <person name="Ning X."/>
            <person name="Lin Y."/>
            <person name="Zhao L."/>
            <person name="Xing Q."/>
            <person name="Dou J."/>
            <person name="Li Y."/>
            <person name="Mao J."/>
            <person name="Guo H."/>
            <person name="Dou H."/>
            <person name="Li T."/>
            <person name="Mu C."/>
            <person name="Jiang W."/>
            <person name="Fu Q."/>
            <person name="Fu X."/>
            <person name="Miao Y."/>
            <person name="Liu J."/>
            <person name="Yu Q."/>
            <person name="Li R."/>
            <person name="Liao H."/>
            <person name="Li X."/>
            <person name="Kong Y."/>
            <person name="Jiang Z."/>
            <person name="Chourrout D."/>
            <person name="Li R."/>
            <person name="Bao Z."/>
        </authorList>
    </citation>
    <scope>NUCLEOTIDE SEQUENCE [LARGE SCALE GENOMIC DNA]</scope>
    <source>
        <strain evidence="8 9">PY_sf001</strain>
    </source>
</reference>
<keyword evidence="1" id="KW-0597">Phosphoprotein</keyword>
<dbReference type="GO" id="GO:0000281">
    <property type="term" value="P:mitotic cytokinesis"/>
    <property type="evidence" value="ECO:0007669"/>
    <property type="project" value="InterPro"/>
</dbReference>
<dbReference type="Proteomes" id="UP000242188">
    <property type="component" value="Unassembled WGS sequence"/>
</dbReference>
<dbReference type="STRING" id="6573.A0A210R3B2"/>
<evidence type="ECO:0000259" key="7">
    <source>
        <dbReference type="PROSITE" id="PS50178"/>
    </source>
</evidence>
<dbReference type="GO" id="GO:0008270">
    <property type="term" value="F:zinc ion binding"/>
    <property type="evidence" value="ECO:0007669"/>
    <property type="project" value="UniProtKB-KW"/>
</dbReference>
<gene>
    <name evidence="8" type="ORF">KP79_PYT10463</name>
</gene>
<comment type="caution">
    <text evidence="8">The sequence shown here is derived from an EMBL/GenBank/DDBJ whole genome shotgun (WGS) entry which is preliminary data.</text>
</comment>
<evidence type="ECO:0000313" key="8">
    <source>
        <dbReference type="EMBL" id="OWF55424.1"/>
    </source>
</evidence>
<protein>
    <submittedName>
        <fullName evidence="8">Zinc finger FYVE domain-containing protein 26</fullName>
    </submittedName>
</protein>
<evidence type="ECO:0000256" key="5">
    <source>
        <dbReference type="PROSITE-ProRule" id="PRU00091"/>
    </source>
</evidence>
<evidence type="ECO:0000256" key="1">
    <source>
        <dbReference type="ARBA" id="ARBA00022553"/>
    </source>
</evidence>
<sequence>MEQATNKEDFPYKEERRYSVERLFRYFCNNLYLGQWEVARACLQQLHREGQLIGRNIKDFLRDITENPYERSLCIGPECSVTSPQQLSWLSLQEYRRLNTPCSEDDEKRTFEILQQNTEFHLLLLEACHNVSECVIRDLYNYHKCITEAPLTSGNKPASVTLSSDLQEFLQTKLLEHPILGHALIHAILAEKKYTFLKKNNDILQNIYLQAINNILDRYSNFCTREETAASREAKIRTVYELLALYNPEPYQNYAPLRELFTRFLELSASDGSVLDRERLLSSMVGKTNTYLVEEFCKLEYELENKCVPSGNHRYNGLDEIVRQFFHWIKNSDVKIRLHWLFVLCLKREQHFLKTILDTAINLMKNSLFGELTELLKPEELWPLKPLLLLHGWSFCKSCSQAKVLLDTLWDDQVQFQHPALEAGCSKLSYQIDLIQWCLDRTKPLLKENEDGLTSHQKRAADMFLGLETHSVLFVLHRSTRISSLDQEEVFHLLQKSPLQGETGHKSKKKVKFVRFASKEDDPAKTDSLPDVHLERWRDMSIYSGFCVIRNVMEAIYFCAEYPDSRLVNPVRPAHQRSYGEVPAEDNFKKSKNGGHSVNKKITENFQTVYTTNVTAKLNKARHYLARLQPLAFRLEILEDLFSLLFVTHEDIQESSLVETDSDEAADYDSSRNNTLDEDSQPMSLVSEESVSPQHVEGQSVFKNQTSEMSYSDQKFFPVGSAYDEPFIDSGTKPSHKRPNTETKKENDKSCIAREAKKHITTEKNKKELKARVIHKAEIEMAQKASENGTCSAHSVDSLSGGARFGFLTNEYLVRDILAMLKDCLVDLGAARFKVLGKDPEKEKSSGNVIHCAEDSEDVIDVRLEQPLSHMVQSSIDSSVMKKRIAQLTQYVHEAQWRFQLVCHECIPQSVGQVLLEAVSVTDDKWEEDQGVGGHIMESQLNNRRHTPTGSTGSRSSPSQESEVQTDSGFEGQRRRRRSRSRHSARWKGPHRYPVGIIPLMLSSPESLLNMCICKGNYPQASQVTKLLKLEARPEVAEVSFSQSYSEAVRKLHGLNIGSHKNSVPKSSKPGRSNMKALASVAAAGVATVSISGVAEKLLSQPNLPSVPSCRTWGSLPAKVEWTFQQENGEVMILFDLLCIGCRTWEMCNNMIDSIKVQLKEKPGSSRSTVGRNEVGGKEHGEEGKRSRQKDLRDMVLQFERILQLGTGVDIMTPSPGQQEISTALYKHSIQTFLQTATLPLSPDHCKLYAHLTLDVKKCLSNVESAFILAERSPVDGSPSKKRKESASSVSSQASPKKNEQVQPERPAIHSTMKQLLQTLGRDLPLGGLCQLFNKDKCTDQRRNRDYLLHLYEHLKRLAFVVAENEATSRETIVMPTNYFKMLNEGPIYTLGRLVFSKRIPPSRLEKVARELSLNLTHIIVHSCCPSIPSKHLPVTHTGPFCRDTNKVGTKFLMNIPAGGVQKCILKQQNPEEVVREILTRIQRLMKDTASKCNAKGIFDVASALVMMKTPEYDDIITSTHKLVTLDLNLFKNQDDKVCFYGNLQTLMSIHMNLDLIMEGENEDDAEETVRRPRRGKELSDMTTAEQIAHLNMFSYSVGQLGPISLFELKFVINRNGLLSPLMWEGLLEWAIHDIDEADPWHQYLPTPEPRLIFLTTACAQSSPPLQVLIPELLKNQLETAMHKYLDHTVLVDKERKTVTIPELMMWYKRDFSSEQEQELNARNEGIINIIAGHMTGATQEALQDLISLDSIHGYSENIDMTGRKELPFQTGVTSYKADFMVTFDFTVLQDRAQKFKGHRRITSLPKNLSLSVDRSRSLSNPKSPVIPSYQLTPVTLDYIKTECPLVATLVSLVCSDDLDDIEDHMEMDYFTKSETLRGRTQSEMSLMDIRSYRYQKLTDEYPTLKRHLLNYVIPIAGAEDPEILKGRDSLLKLITSNFSEKVKACMLNLPGNWQFQTVVVSILNDLLLDRKWSEILLVLDSLPPTLVRETGSFCSLYDFSLTCLVQRVFNKTKVTLTPDVTSVTFVTKQAADTAMNYLRRFLCPVTMTRLLLYVYKKLPMDQNMELFQMCRHFVMVEHMIMVVHQKLRELSMFNRITACAKNLQFRLAMKTTGYVDMEDKKGYHTSLDKFTDWRNLLRPEVISPEEILVVLLRAGDDETAKTWCRHVQFPNEKYLDVVEHQVISLLEQKPSQPSENNKAFLVLEEVKSTSAADCLALCQKLLEKLANQTDVLFIARYIITQLEPLLLDDKKDQLKMTHMGAKVLLCLPSNIRGEYCHLVSSPTLLIEQLLMNMKIDLAGKAYETIRKDQVKVQNPSLRFTVEQFNHLVATYATKALEFVTVQVIVSGKERTHSQLSNSSIPEKHDGSTEHALLSTRKSVVFETLRASRRSVDISALQKTSTSAPSPGLPPTLAHRQSPGGSQLFVMPSEPPPKDRWVQDNATDTCMVCHMEKFSMFNRRHHCRRCGRLVCAQCSTKTTMIQGIRARTCNDCFDQTHLSHSKLAKIQREAARRGGSPTEFRRASSTNNLGDIASIKEDSVGEDTSYMEQLELQWQLKAGDDSHNSVVRDDFCFEQAPSTSLCMSILDLHSNTKASGQLVLQLCDDLSKHLKSIAPGLPNPEVDYSLVLSMMKSLLFHAKMKFSECGETQGLGQCELYQGRIDILGVLVADNYRDLPSLQELTKPDIVRRLRDKLIEAERLPLAVEVSTKCGLDPAGVWAAWGMSCLQGGDFNRAREKLGRCLKVPKDRNQSQQESTLLSDIISCLESMSGVGSTEYQMLLTNPGSVKSILACPTASYTDEADVESAQYQECLYYLRTYASFHTIVSFHRGNGYWMKATQYILDHKCSSEVFVDALLSPAIEEGRLGELVDQMVMIDPSLERWHPYLTTACRYLLKHRLHHTLYQFQLFMKDFIRAAMTCITYFYQKGAQSYLDLSGKVNYLYKAHQHLQAYLDPSQWGSISRPQFQTDNHSVNWDKRPAEASIRLIQTPEEVSRHLMMVSLQIEVTKFLHECLTNTEADATKVASSYVNMATSQQLPTLMGSSKVKGDLVIMILLSGNDIVQAFGLANKILKGYHLGAGPLLTHAAREMAKQSHYDNIRQLLDCMVKGNLGDDDTVDELVGACILVISDNPNEAKEAENLIKLLRKDTNKINAYILCGKLRSAYLMAVKSERVDDVQRIAGAAQRMGQTAVKNICNKWLQQRK</sequence>
<dbReference type="InterPro" id="IPR028730">
    <property type="entry name" value="ZFYVE26"/>
</dbReference>
<feature type="region of interest" description="Disordered" evidence="6">
    <location>
        <begin position="1162"/>
        <end position="1190"/>
    </location>
</feature>
<feature type="compositionally biased region" description="Basic residues" evidence="6">
    <location>
        <begin position="974"/>
        <end position="988"/>
    </location>
</feature>
<dbReference type="GO" id="GO:0005813">
    <property type="term" value="C:centrosome"/>
    <property type="evidence" value="ECO:0007669"/>
    <property type="project" value="TreeGrafter"/>
</dbReference>
<keyword evidence="3 5" id="KW-0863">Zinc-finger</keyword>
<dbReference type="InterPro" id="IPR057946">
    <property type="entry name" value="TPR_ZFYVE26"/>
</dbReference>
<dbReference type="SMART" id="SM00064">
    <property type="entry name" value="FYVE"/>
    <property type="match status" value="1"/>
</dbReference>
<dbReference type="GO" id="GO:0030496">
    <property type="term" value="C:midbody"/>
    <property type="evidence" value="ECO:0007669"/>
    <property type="project" value="TreeGrafter"/>
</dbReference>
<feature type="region of interest" description="Disordered" evidence="6">
    <location>
        <begin position="933"/>
        <end position="988"/>
    </location>
</feature>
<dbReference type="GO" id="GO:0032465">
    <property type="term" value="P:regulation of cytokinesis"/>
    <property type="evidence" value="ECO:0007669"/>
    <property type="project" value="TreeGrafter"/>
</dbReference>
<organism evidence="8 9">
    <name type="scientific">Mizuhopecten yessoensis</name>
    <name type="common">Japanese scallop</name>
    <name type="synonym">Patinopecten yessoensis</name>
    <dbReference type="NCBI Taxonomy" id="6573"/>
    <lineage>
        <taxon>Eukaryota</taxon>
        <taxon>Metazoa</taxon>
        <taxon>Spiralia</taxon>
        <taxon>Lophotrochozoa</taxon>
        <taxon>Mollusca</taxon>
        <taxon>Bivalvia</taxon>
        <taxon>Autobranchia</taxon>
        <taxon>Pteriomorphia</taxon>
        <taxon>Pectinida</taxon>
        <taxon>Pectinoidea</taxon>
        <taxon>Pectinidae</taxon>
        <taxon>Mizuhopecten</taxon>
    </lineage>
</organism>
<dbReference type="GO" id="GO:0005765">
    <property type="term" value="C:lysosomal membrane"/>
    <property type="evidence" value="ECO:0007669"/>
    <property type="project" value="TreeGrafter"/>
</dbReference>
<dbReference type="PANTHER" id="PTHR46591">
    <property type="entry name" value="ZINC FINGER FYVE DOMAIN-CONTAINING PROTEIN 26"/>
    <property type="match status" value="1"/>
</dbReference>
<evidence type="ECO:0000256" key="6">
    <source>
        <dbReference type="SAM" id="MobiDB-lite"/>
    </source>
</evidence>
<dbReference type="InterPro" id="IPR017455">
    <property type="entry name" value="Znf_FYVE-rel"/>
</dbReference>
<feature type="compositionally biased region" description="Basic and acidic residues" evidence="6">
    <location>
        <begin position="1175"/>
        <end position="1190"/>
    </location>
</feature>
<feature type="region of interest" description="Disordered" evidence="6">
    <location>
        <begin position="1274"/>
        <end position="1308"/>
    </location>
</feature>